<comment type="caution">
    <text evidence="2">The sequence shown here is derived from an EMBL/GenBank/DDBJ whole genome shotgun (WGS) entry which is preliminary data.</text>
</comment>
<proteinExistence type="predicted"/>
<evidence type="ECO:0000256" key="1">
    <source>
        <dbReference type="SAM" id="MobiDB-lite"/>
    </source>
</evidence>
<feature type="region of interest" description="Disordered" evidence="1">
    <location>
        <begin position="35"/>
        <end position="54"/>
    </location>
</feature>
<dbReference type="Proteomes" id="UP001180531">
    <property type="component" value="Unassembled WGS sequence"/>
</dbReference>
<reference evidence="2" key="1">
    <citation type="submission" date="2024-05" db="EMBL/GenBank/DDBJ databases">
        <title>30 novel species of actinomycetes from the DSMZ collection.</title>
        <authorList>
            <person name="Nouioui I."/>
        </authorList>
    </citation>
    <scope>NUCLEOTIDE SEQUENCE</scope>
    <source>
        <strain evidence="2">DSM 40473</strain>
    </source>
</reference>
<dbReference type="EMBL" id="JAVRFI010000005">
    <property type="protein sequence ID" value="MDT0449528.1"/>
    <property type="molecule type" value="Genomic_DNA"/>
</dbReference>
<evidence type="ECO:0000313" key="2">
    <source>
        <dbReference type="EMBL" id="MDT0449528.1"/>
    </source>
</evidence>
<sequence length="54" mass="6126">MHARRLVRDYECLPAHAEAMLNTAVITLMTRRLTRPRRYPSAAPPRPGELVQAA</sequence>
<protein>
    <recommendedName>
        <fullName evidence="4">Transposase</fullName>
    </recommendedName>
</protein>
<accession>A0ABU2SKL5</accession>
<evidence type="ECO:0008006" key="4">
    <source>
        <dbReference type="Google" id="ProtNLM"/>
    </source>
</evidence>
<organism evidence="2 3">
    <name type="scientific">Streptomyces hesseae</name>
    <dbReference type="NCBI Taxonomy" id="3075519"/>
    <lineage>
        <taxon>Bacteria</taxon>
        <taxon>Bacillati</taxon>
        <taxon>Actinomycetota</taxon>
        <taxon>Actinomycetes</taxon>
        <taxon>Kitasatosporales</taxon>
        <taxon>Streptomycetaceae</taxon>
        <taxon>Streptomyces</taxon>
    </lineage>
</organism>
<name>A0ABU2SKL5_9ACTN</name>
<gene>
    <name evidence="2" type="ORF">RM609_10670</name>
</gene>
<keyword evidence="3" id="KW-1185">Reference proteome</keyword>
<evidence type="ECO:0000313" key="3">
    <source>
        <dbReference type="Proteomes" id="UP001180531"/>
    </source>
</evidence>